<dbReference type="HOGENOM" id="CLU_216391_0_0_3"/>
<protein>
    <submittedName>
        <fullName evidence="1">Uncharacterized protein</fullName>
    </submittedName>
</protein>
<dbReference type="AlphaFoldDB" id="I4GSF4"/>
<reference evidence="1 2" key="1">
    <citation type="submission" date="2012-04" db="EMBL/GenBank/DDBJ databases">
        <authorList>
            <person name="Genoscope - CEA"/>
        </authorList>
    </citation>
    <scope>NUCLEOTIDE SEQUENCE [LARGE SCALE GENOMIC DNA]</scope>
    <source>
        <strain evidence="1 2">9806</strain>
    </source>
</reference>
<evidence type="ECO:0000313" key="1">
    <source>
        <dbReference type="EMBL" id="CCI12728.1"/>
    </source>
</evidence>
<organism evidence="1 2">
    <name type="scientific">Microcystis aeruginosa PCC 9806</name>
    <dbReference type="NCBI Taxonomy" id="1160282"/>
    <lineage>
        <taxon>Bacteria</taxon>
        <taxon>Bacillati</taxon>
        <taxon>Cyanobacteriota</taxon>
        <taxon>Cyanophyceae</taxon>
        <taxon>Oscillatoriophycideae</taxon>
        <taxon>Chroococcales</taxon>
        <taxon>Microcystaceae</taxon>
        <taxon>Microcystis</taxon>
    </lineage>
</organism>
<gene>
    <name evidence="1" type="ORF">MICAE_1490002</name>
</gene>
<sequence>MFSSILGHLDPIGSSFTVLLTTRYHILAAELPLVVFWSHFYLEVESDL</sequence>
<dbReference type="EMBL" id="CAIL01000056">
    <property type="protein sequence ID" value="CCI12728.1"/>
    <property type="molecule type" value="Genomic_DNA"/>
</dbReference>
<accession>I4GSF4</accession>
<dbReference type="Proteomes" id="UP000003273">
    <property type="component" value="Unassembled WGS sequence"/>
</dbReference>
<comment type="caution">
    <text evidence="1">The sequence shown here is derived from an EMBL/GenBank/DDBJ whole genome shotgun (WGS) entry which is preliminary data.</text>
</comment>
<name>I4GSF4_MICAE</name>
<evidence type="ECO:0000313" key="2">
    <source>
        <dbReference type="Proteomes" id="UP000003273"/>
    </source>
</evidence>
<proteinExistence type="predicted"/>